<proteinExistence type="predicted"/>
<dbReference type="InterPro" id="IPR016162">
    <property type="entry name" value="Ald_DH_N"/>
</dbReference>
<protein>
    <submittedName>
        <fullName evidence="3">Aldehyde dehydrogenase (NAD+)</fullName>
    </submittedName>
</protein>
<dbReference type="InterPro" id="IPR012394">
    <property type="entry name" value="Aldehyde_DH_NAD(P)"/>
</dbReference>
<feature type="region of interest" description="Disordered" evidence="2">
    <location>
        <begin position="155"/>
        <end position="214"/>
    </location>
</feature>
<evidence type="ECO:0000313" key="4">
    <source>
        <dbReference type="Proteomes" id="UP000574317"/>
    </source>
</evidence>
<evidence type="ECO:0000256" key="2">
    <source>
        <dbReference type="SAM" id="MobiDB-lite"/>
    </source>
</evidence>
<evidence type="ECO:0000313" key="3">
    <source>
        <dbReference type="EMBL" id="KAF5541360.1"/>
    </source>
</evidence>
<dbReference type="EMBL" id="JAAOAO010000449">
    <property type="protein sequence ID" value="KAF5541360.1"/>
    <property type="molecule type" value="Genomic_DNA"/>
</dbReference>
<feature type="compositionally biased region" description="Low complexity" evidence="2">
    <location>
        <begin position="170"/>
        <end position="180"/>
    </location>
</feature>
<dbReference type="AlphaFoldDB" id="A0A8H5MV57"/>
<dbReference type="Proteomes" id="UP000574317">
    <property type="component" value="Unassembled WGS sequence"/>
</dbReference>
<name>A0A8H5MV57_9HYPO</name>
<keyword evidence="1" id="KW-0560">Oxidoreductase</keyword>
<reference evidence="3 4" key="1">
    <citation type="submission" date="2020-05" db="EMBL/GenBank/DDBJ databases">
        <title>Identification and distribution of gene clusters putatively required for synthesis of sphingolipid metabolism inhibitors in phylogenetically diverse species of the filamentous fungus Fusarium.</title>
        <authorList>
            <person name="Kim H.-S."/>
            <person name="Busman M."/>
            <person name="Brown D.W."/>
            <person name="Divon H."/>
            <person name="Uhlig S."/>
            <person name="Proctor R.H."/>
        </authorList>
    </citation>
    <scope>NUCLEOTIDE SEQUENCE [LARGE SCALE GENOMIC DNA]</scope>
    <source>
        <strain evidence="3 4">NRRL 25196</strain>
    </source>
</reference>
<dbReference type="PANTHER" id="PTHR43570">
    <property type="entry name" value="ALDEHYDE DEHYDROGENASE"/>
    <property type="match status" value="1"/>
</dbReference>
<dbReference type="Gene3D" id="3.40.605.10">
    <property type="entry name" value="Aldehyde Dehydrogenase, Chain A, domain 1"/>
    <property type="match status" value="1"/>
</dbReference>
<dbReference type="SUPFAM" id="SSF53720">
    <property type="entry name" value="ALDH-like"/>
    <property type="match status" value="1"/>
</dbReference>
<dbReference type="PANTHER" id="PTHR43570:SF16">
    <property type="entry name" value="ALDEHYDE DEHYDROGENASE TYPE III, ISOFORM Q"/>
    <property type="match status" value="1"/>
</dbReference>
<comment type="caution">
    <text evidence="3">The sequence shown here is derived from an EMBL/GenBank/DDBJ whole genome shotgun (WGS) entry which is preliminary data.</text>
</comment>
<accession>A0A8H5MV57</accession>
<dbReference type="GO" id="GO:0004029">
    <property type="term" value="F:aldehyde dehydrogenase (NAD+) activity"/>
    <property type="evidence" value="ECO:0007669"/>
    <property type="project" value="TreeGrafter"/>
</dbReference>
<dbReference type="GO" id="GO:0005737">
    <property type="term" value="C:cytoplasm"/>
    <property type="evidence" value="ECO:0007669"/>
    <property type="project" value="TreeGrafter"/>
</dbReference>
<evidence type="ECO:0000256" key="1">
    <source>
        <dbReference type="ARBA" id="ARBA00023002"/>
    </source>
</evidence>
<organism evidence="3 4">
    <name type="scientific">Fusarium napiforme</name>
    <dbReference type="NCBI Taxonomy" id="42672"/>
    <lineage>
        <taxon>Eukaryota</taxon>
        <taxon>Fungi</taxon>
        <taxon>Dikarya</taxon>
        <taxon>Ascomycota</taxon>
        <taxon>Pezizomycotina</taxon>
        <taxon>Sordariomycetes</taxon>
        <taxon>Hypocreomycetidae</taxon>
        <taxon>Hypocreales</taxon>
        <taxon>Nectriaceae</taxon>
        <taxon>Fusarium</taxon>
        <taxon>Fusarium fujikuroi species complex</taxon>
    </lineage>
</organism>
<dbReference type="InterPro" id="IPR016161">
    <property type="entry name" value="Ald_DH/histidinol_DH"/>
</dbReference>
<sequence length="214" mass="23829">MSKEITTPRTYTSETQCLQHHAQLFKTFATRKTKSIKWRKWQLKQMWRMLVDNEKAITEALAADLGRHEFEALTSDLHGLKADILEHLSHVEEWVADEPVSSAGFLMGTLGKARIRKEPLGVVLPVAVSSSNHLSYQLLLRTSRKILWGGISTQKPLDSSQEDHKKRPSCSDSNSITSSSPKGREIRCCSCSETSDPNGLGAEWSGTGDSDCES</sequence>
<keyword evidence="4" id="KW-1185">Reference proteome</keyword>
<dbReference type="GO" id="GO:0006081">
    <property type="term" value="P:aldehyde metabolic process"/>
    <property type="evidence" value="ECO:0007669"/>
    <property type="project" value="InterPro"/>
</dbReference>
<gene>
    <name evidence="3" type="ORF">FNAPI_10266</name>
</gene>